<evidence type="ECO:0000256" key="2">
    <source>
        <dbReference type="ARBA" id="ARBA00022980"/>
    </source>
</evidence>
<dbReference type="AlphaFoldDB" id="A0A1G1X7P7"/>
<evidence type="ECO:0000256" key="5">
    <source>
        <dbReference type="ARBA" id="ARBA00035461"/>
    </source>
</evidence>
<dbReference type="PIRSF" id="PIRSF002161">
    <property type="entry name" value="Ribosomal_L5"/>
    <property type="match status" value="1"/>
</dbReference>
<proteinExistence type="inferred from homology"/>
<keyword evidence="2 6" id="KW-0689">Ribosomal protein</keyword>
<comment type="caution">
    <text evidence="9">The sequence shown here is derived from an EMBL/GenBank/DDBJ whole genome shotgun (WGS) entry which is preliminary data.</text>
</comment>
<dbReference type="Pfam" id="PF00281">
    <property type="entry name" value="Ribosomal_L5"/>
    <property type="match status" value="1"/>
</dbReference>
<dbReference type="NCBIfam" id="NF000585">
    <property type="entry name" value="PRK00010.1"/>
    <property type="match status" value="1"/>
</dbReference>
<dbReference type="InterPro" id="IPR002132">
    <property type="entry name" value="Ribosomal_uL5"/>
</dbReference>
<reference evidence="9 10" key="1">
    <citation type="journal article" date="2016" name="Nat. Commun.">
        <title>Thousands of microbial genomes shed light on interconnected biogeochemical processes in an aquifer system.</title>
        <authorList>
            <person name="Anantharaman K."/>
            <person name="Brown C.T."/>
            <person name="Hug L.A."/>
            <person name="Sharon I."/>
            <person name="Castelle C.J."/>
            <person name="Probst A.J."/>
            <person name="Thomas B.C."/>
            <person name="Singh A."/>
            <person name="Wilkins M.J."/>
            <person name="Karaoz U."/>
            <person name="Brodie E.L."/>
            <person name="Williams K.H."/>
            <person name="Hubbard S.S."/>
            <person name="Banfield J.F."/>
        </authorList>
    </citation>
    <scope>NUCLEOTIDE SEQUENCE [LARGE SCALE GENOMIC DNA]</scope>
</reference>
<dbReference type="InterPro" id="IPR022803">
    <property type="entry name" value="Ribosomal_uL5_dom_sf"/>
</dbReference>
<dbReference type="GO" id="GO:0006412">
    <property type="term" value="P:translation"/>
    <property type="evidence" value="ECO:0007669"/>
    <property type="project" value="InterPro"/>
</dbReference>
<keyword evidence="3 6" id="KW-0687">Ribonucleoprotein</keyword>
<sequence>MPVITSTTKKLADAMNIANIHAVPRITKILVTVGVGKNRDNKQYIEAVQKDLAAITGQKPKETHAKKSIAGFNVREGNLVGYSVTLRGKRMEDFLTRFVDITLPRVRDFQGLSLKVLDGQGNASIGLAEHLAFPEIHADKTDIIFGVGVTFVSTAKDSATSEQMFRALGFPFRTKELDEK</sequence>
<protein>
    <recommendedName>
        <fullName evidence="4">Large ribosomal subunit protein uL5</fullName>
    </recommendedName>
    <alternativeName>
        <fullName evidence="5">50S ribosomal protein L5</fullName>
    </alternativeName>
</protein>
<name>A0A1G1X7P7_9BACT</name>
<dbReference type="Proteomes" id="UP000177941">
    <property type="component" value="Unassembled WGS sequence"/>
</dbReference>
<evidence type="ECO:0000256" key="1">
    <source>
        <dbReference type="ARBA" id="ARBA00008553"/>
    </source>
</evidence>
<evidence type="ECO:0000313" key="9">
    <source>
        <dbReference type="EMBL" id="OGY36013.1"/>
    </source>
</evidence>
<dbReference type="FunFam" id="3.30.1440.10:FF:000001">
    <property type="entry name" value="50S ribosomal protein L5"/>
    <property type="match status" value="1"/>
</dbReference>
<evidence type="ECO:0000259" key="7">
    <source>
        <dbReference type="Pfam" id="PF00281"/>
    </source>
</evidence>
<dbReference type="GO" id="GO:0005840">
    <property type="term" value="C:ribosome"/>
    <property type="evidence" value="ECO:0007669"/>
    <property type="project" value="UniProtKB-KW"/>
</dbReference>
<dbReference type="InterPro" id="IPR031309">
    <property type="entry name" value="Ribosomal_uL5_C"/>
</dbReference>
<dbReference type="Gene3D" id="3.30.1440.10">
    <property type="match status" value="1"/>
</dbReference>
<evidence type="ECO:0000313" key="10">
    <source>
        <dbReference type="Proteomes" id="UP000177941"/>
    </source>
</evidence>
<dbReference type="EMBL" id="MHHS01000040">
    <property type="protein sequence ID" value="OGY36013.1"/>
    <property type="molecule type" value="Genomic_DNA"/>
</dbReference>
<dbReference type="InterPro" id="IPR031310">
    <property type="entry name" value="Ribosomal_uL5_N"/>
</dbReference>
<evidence type="ECO:0000256" key="3">
    <source>
        <dbReference type="ARBA" id="ARBA00023274"/>
    </source>
</evidence>
<dbReference type="PANTHER" id="PTHR11994">
    <property type="entry name" value="60S RIBOSOMAL PROTEIN L11-RELATED"/>
    <property type="match status" value="1"/>
</dbReference>
<comment type="similarity">
    <text evidence="1 6">Belongs to the universal ribosomal protein uL5 family.</text>
</comment>
<feature type="domain" description="Large ribosomal subunit protein uL5 C-terminal" evidence="8">
    <location>
        <begin position="80"/>
        <end position="172"/>
    </location>
</feature>
<organism evidence="9 10">
    <name type="scientific">Candidatus Andersenbacteria bacterium RIFCSPHIGHO2_12_FULL_45_11b</name>
    <dbReference type="NCBI Taxonomy" id="1797282"/>
    <lineage>
        <taxon>Bacteria</taxon>
        <taxon>Candidatus Anderseniibacteriota</taxon>
    </lineage>
</organism>
<dbReference type="Pfam" id="PF00673">
    <property type="entry name" value="Ribosomal_L5_C"/>
    <property type="match status" value="1"/>
</dbReference>
<dbReference type="GO" id="GO:1990904">
    <property type="term" value="C:ribonucleoprotein complex"/>
    <property type="evidence" value="ECO:0007669"/>
    <property type="project" value="UniProtKB-KW"/>
</dbReference>
<feature type="domain" description="Large ribosomal subunit protein uL5 N-terminal" evidence="7">
    <location>
        <begin position="19"/>
        <end position="75"/>
    </location>
</feature>
<evidence type="ECO:0000256" key="6">
    <source>
        <dbReference type="RuleBase" id="RU003930"/>
    </source>
</evidence>
<gene>
    <name evidence="9" type="ORF">A3E36_04305</name>
</gene>
<dbReference type="GO" id="GO:0003735">
    <property type="term" value="F:structural constituent of ribosome"/>
    <property type="evidence" value="ECO:0007669"/>
    <property type="project" value="InterPro"/>
</dbReference>
<evidence type="ECO:0000256" key="4">
    <source>
        <dbReference type="ARBA" id="ARBA00035245"/>
    </source>
</evidence>
<dbReference type="SUPFAM" id="SSF55282">
    <property type="entry name" value="RL5-like"/>
    <property type="match status" value="1"/>
</dbReference>
<dbReference type="InterPro" id="IPR020930">
    <property type="entry name" value="Ribosomal_uL5_bac-type"/>
</dbReference>
<evidence type="ECO:0000259" key="8">
    <source>
        <dbReference type="Pfam" id="PF00673"/>
    </source>
</evidence>
<accession>A0A1G1X7P7</accession>